<comment type="caution">
    <text evidence="1">The sequence shown here is derived from an EMBL/GenBank/DDBJ whole genome shotgun (WGS) entry which is preliminary data.</text>
</comment>
<evidence type="ECO:0000313" key="1">
    <source>
        <dbReference type="EMBL" id="GIQ67667.1"/>
    </source>
</evidence>
<accession>A0A8J4GYQ5</accession>
<sequence length="192" mass="21401">MSMVDKDLQCREIITKAVCGKGRKFSHVTHTVTPPHKPTSILGAWIINHQYEAVKAEDGIEVVGTYDINIWYSYDSNSKTEVAKETVSYVELVPLSYVDPKHRASTEEVSATSTQEPNCVEASITAGGDGVLIRVEREYQVELVAETKVCVVVCQNGCNDFGDKELDFFEAHGDEEYDDLDADLLDDEDEFV</sequence>
<dbReference type="Pfam" id="PF10628">
    <property type="entry name" value="CotE"/>
    <property type="match status" value="1"/>
</dbReference>
<proteinExistence type="predicted"/>
<dbReference type="AlphaFoldDB" id="A0A8J4GYQ5"/>
<organism evidence="1 2">
    <name type="scientific">Xylanibacillus composti</name>
    <dbReference type="NCBI Taxonomy" id="1572762"/>
    <lineage>
        <taxon>Bacteria</taxon>
        <taxon>Bacillati</taxon>
        <taxon>Bacillota</taxon>
        <taxon>Bacilli</taxon>
        <taxon>Bacillales</taxon>
        <taxon>Paenibacillaceae</taxon>
        <taxon>Xylanibacillus</taxon>
    </lineage>
</organism>
<protein>
    <submittedName>
        <fullName evidence="1">Spore coat protein E</fullName>
    </submittedName>
</protein>
<dbReference type="RefSeq" id="WP_213410285.1">
    <property type="nucleotide sequence ID" value="NZ_BOVK01000006.1"/>
</dbReference>
<dbReference type="InterPro" id="IPR018901">
    <property type="entry name" value="Spore_coat_CotE"/>
</dbReference>
<keyword evidence="2" id="KW-1185">Reference proteome</keyword>
<reference evidence="1" key="1">
    <citation type="submission" date="2021-04" db="EMBL/GenBank/DDBJ databases">
        <title>Draft genome sequence of Xylanibacillus composti strain K13.</title>
        <authorList>
            <person name="Uke A."/>
            <person name="Chhe C."/>
            <person name="Baramee S."/>
            <person name="Kosugi A."/>
        </authorList>
    </citation>
    <scope>NUCLEOTIDE SEQUENCE</scope>
    <source>
        <strain evidence="1">K13</strain>
    </source>
</reference>
<gene>
    <name evidence="1" type="ORF">XYCOK13_04910</name>
</gene>
<dbReference type="Proteomes" id="UP000677918">
    <property type="component" value="Unassembled WGS sequence"/>
</dbReference>
<keyword evidence="1" id="KW-0167">Capsid protein</keyword>
<name>A0A8J4GYQ5_9BACL</name>
<dbReference type="EMBL" id="BOVK01000006">
    <property type="protein sequence ID" value="GIQ67667.1"/>
    <property type="molecule type" value="Genomic_DNA"/>
</dbReference>
<evidence type="ECO:0000313" key="2">
    <source>
        <dbReference type="Proteomes" id="UP000677918"/>
    </source>
</evidence>
<keyword evidence="1" id="KW-0946">Virion</keyword>